<dbReference type="Proteomes" id="UP000544872">
    <property type="component" value="Unassembled WGS sequence"/>
</dbReference>
<dbReference type="Gene3D" id="2.30.110.10">
    <property type="entry name" value="Electron Transport, Fmn-binding Protein, Chain A"/>
    <property type="match status" value="1"/>
</dbReference>
<dbReference type="RefSeq" id="WP_184262980.1">
    <property type="nucleotide sequence ID" value="NZ_JACIIX010000004.1"/>
</dbReference>
<evidence type="ECO:0000313" key="1">
    <source>
        <dbReference type="EMBL" id="MBB6210152.1"/>
    </source>
</evidence>
<evidence type="ECO:0000313" key="2">
    <source>
        <dbReference type="Proteomes" id="UP000544872"/>
    </source>
</evidence>
<dbReference type="EMBL" id="JACIIX010000004">
    <property type="protein sequence ID" value="MBB6210152.1"/>
    <property type="molecule type" value="Genomic_DNA"/>
</dbReference>
<dbReference type="AlphaFoldDB" id="A0A7X0DNE0"/>
<dbReference type="PANTHER" id="PTHR34071:SF2">
    <property type="entry name" value="FLAVIN-NUCLEOTIDE-BINDING PROTEIN"/>
    <property type="match status" value="1"/>
</dbReference>
<comment type="caution">
    <text evidence="1">The sequence shown here is derived from an EMBL/GenBank/DDBJ whole genome shotgun (WGS) entry which is preliminary data.</text>
</comment>
<sequence length="224" mass="24400">MTHQAPPPSPQATVKRGAKRAKYDTDTLYAILDAMPLCHVGYIIDGRPVVIPTLQWREGDTLYWHGASTSRTIAAAAEQDVCVTVSILDGLVIARSAFNHSVNYRSVVVHGRPRLIDDPEHKEAALKAMIESLTPGRWDALRPMHAKEFKATGVLALDLSDASCKVRSGSPVDDAEDYDLPIWAGVLPLRSQWGTPEPDGRVLPGVETPEAIASFPQGPMFRGL</sequence>
<proteinExistence type="predicted"/>
<protein>
    <recommendedName>
        <fullName evidence="3">Flavin-nucleotide-binding protein</fullName>
    </recommendedName>
</protein>
<dbReference type="InterPro" id="IPR024747">
    <property type="entry name" value="Pyridox_Oxase-rel"/>
</dbReference>
<evidence type="ECO:0008006" key="3">
    <source>
        <dbReference type="Google" id="ProtNLM"/>
    </source>
</evidence>
<name>A0A7X0DNE0_NOVIT</name>
<reference evidence="1 2" key="1">
    <citation type="submission" date="2020-08" db="EMBL/GenBank/DDBJ databases">
        <title>Genomic Encyclopedia of Type Strains, Phase IV (KMG-IV): sequencing the most valuable type-strain genomes for metagenomic binning, comparative biology and taxonomic classification.</title>
        <authorList>
            <person name="Goeker M."/>
        </authorList>
    </citation>
    <scope>NUCLEOTIDE SEQUENCE [LARGE SCALE GENOMIC DNA]</scope>
    <source>
        <strain evidence="1 2">DSM 11590</strain>
    </source>
</reference>
<organism evidence="1 2">
    <name type="scientific">Novispirillum itersonii</name>
    <name type="common">Aquaspirillum itersonii</name>
    <dbReference type="NCBI Taxonomy" id="189"/>
    <lineage>
        <taxon>Bacteria</taxon>
        <taxon>Pseudomonadati</taxon>
        <taxon>Pseudomonadota</taxon>
        <taxon>Alphaproteobacteria</taxon>
        <taxon>Rhodospirillales</taxon>
        <taxon>Novispirillaceae</taxon>
        <taxon>Novispirillum</taxon>
    </lineage>
</organism>
<gene>
    <name evidence="1" type="ORF">FHS48_001562</name>
</gene>
<dbReference type="InterPro" id="IPR012349">
    <property type="entry name" value="Split_barrel_FMN-bd"/>
</dbReference>
<dbReference type="PANTHER" id="PTHR34071">
    <property type="entry name" value="5-NITROIMIDAZOLE ANTIBIOTICS RESISTANCE PROTEIN, NIMA-FAMILY-RELATED PROTEIN-RELATED"/>
    <property type="match status" value="1"/>
</dbReference>
<dbReference type="Pfam" id="PF12900">
    <property type="entry name" value="Pyridox_ox_2"/>
    <property type="match status" value="1"/>
</dbReference>
<keyword evidence="2" id="KW-1185">Reference proteome</keyword>
<dbReference type="SUPFAM" id="SSF50475">
    <property type="entry name" value="FMN-binding split barrel"/>
    <property type="match status" value="1"/>
</dbReference>
<accession>A0A7X0DNE0</accession>